<dbReference type="HAMAP" id="MF_01031">
    <property type="entry name" value="LeuD_type1"/>
    <property type="match status" value="1"/>
</dbReference>
<dbReference type="PANTHER" id="PTHR43345">
    <property type="entry name" value="3-ISOPROPYLMALATE DEHYDRATASE SMALL SUBUNIT 2-RELATED-RELATED"/>
    <property type="match status" value="1"/>
</dbReference>
<keyword evidence="6 10" id="KW-0432">Leucine biosynthesis</keyword>
<comment type="function">
    <text evidence="2 10">Catalyzes the isomerization between 2-isopropylmalate and 3-isopropylmalate, via the formation of 2-isopropylmaleate.</text>
</comment>
<keyword evidence="7 10" id="KW-0028">Amino-acid biosynthesis</keyword>
<dbReference type="EMBL" id="JANCLU010000012">
    <property type="protein sequence ID" value="MCP8939464.1"/>
    <property type="molecule type" value="Genomic_DNA"/>
</dbReference>
<dbReference type="PANTHER" id="PTHR43345:SF5">
    <property type="entry name" value="3-ISOPROPYLMALATE DEHYDRATASE SMALL SUBUNIT"/>
    <property type="match status" value="1"/>
</dbReference>
<proteinExistence type="inferred from homology"/>
<accession>A0ABT1LD94</accession>
<protein>
    <recommendedName>
        <fullName evidence="10">3-isopropylmalate dehydratase small subunit</fullName>
        <ecNumber evidence="10">4.2.1.33</ecNumber>
    </recommendedName>
    <alternativeName>
        <fullName evidence="10">Alpha-IPM isomerase</fullName>
        <shortName evidence="10">IPMI</shortName>
    </alternativeName>
    <alternativeName>
        <fullName evidence="10">Isopropylmalate isomerase</fullName>
    </alternativeName>
</protein>
<evidence type="ECO:0000256" key="7">
    <source>
        <dbReference type="ARBA" id="ARBA00022605"/>
    </source>
</evidence>
<dbReference type="InterPro" id="IPR004431">
    <property type="entry name" value="3-IsopropMal_deHydase_ssu"/>
</dbReference>
<evidence type="ECO:0000256" key="6">
    <source>
        <dbReference type="ARBA" id="ARBA00022430"/>
    </source>
</evidence>
<feature type="domain" description="Aconitase A/isopropylmalate dehydratase small subunit swivel" evidence="11">
    <location>
        <begin position="1"/>
        <end position="123"/>
    </location>
</feature>
<dbReference type="InterPro" id="IPR000573">
    <property type="entry name" value="AconitaseA/IPMdHydase_ssu_swvl"/>
</dbReference>
<dbReference type="Proteomes" id="UP001205890">
    <property type="component" value="Unassembled WGS sequence"/>
</dbReference>
<evidence type="ECO:0000256" key="4">
    <source>
        <dbReference type="ARBA" id="ARBA00009845"/>
    </source>
</evidence>
<evidence type="ECO:0000259" key="11">
    <source>
        <dbReference type="Pfam" id="PF00694"/>
    </source>
</evidence>
<comment type="subunit">
    <text evidence="5 10">Heterodimer of LeuC and LeuD.</text>
</comment>
<comment type="catalytic activity">
    <reaction evidence="1 10">
        <text>(2R,3S)-3-isopropylmalate = (2S)-2-isopropylmalate</text>
        <dbReference type="Rhea" id="RHEA:32287"/>
        <dbReference type="ChEBI" id="CHEBI:1178"/>
        <dbReference type="ChEBI" id="CHEBI:35121"/>
        <dbReference type="EC" id="4.2.1.33"/>
    </reaction>
</comment>
<dbReference type="InterPro" id="IPR050075">
    <property type="entry name" value="LeuD"/>
</dbReference>
<evidence type="ECO:0000256" key="2">
    <source>
        <dbReference type="ARBA" id="ARBA00002695"/>
    </source>
</evidence>
<evidence type="ECO:0000256" key="3">
    <source>
        <dbReference type="ARBA" id="ARBA00004729"/>
    </source>
</evidence>
<evidence type="ECO:0000313" key="13">
    <source>
        <dbReference type="Proteomes" id="UP001205890"/>
    </source>
</evidence>
<comment type="caution">
    <text evidence="12">The sequence shown here is derived from an EMBL/GenBank/DDBJ whole genome shotgun (WGS) entry which is preliminary data.</text>
</comment>
<gene>
    <name evidence="10 12" type="primary">leuD</name>
    <name evidence="12" type="ORF">NK718_13140</name>
</gene>
<dbReference type="Pfam" id="PF00694">
    <property type="entry name" value="Aconitase_C"/>
    <property type="match status" value="1"/>
</dbReference>
<dbReference type="SUPFAM" id="SSF52016">
    <property type="entry name" value="LeuD/IlvD-like"/>
    <property type="match status" value="1"/>
</dbReference>
<dbReference type="InterPro" id="IPR015928">
    <property type="entry name" value="Aconitase/3IPM_dehydase_swvl"/>
</dbReference>
<keyword evidence="13" id="KW-1185">Reference proteome</keyword>
<dbReference type="RefSeq" id="WP_254743000.1">
    <property type="nucleotide sequence ID" value="NZ_JANCLU010000012.1"/>
</dbReference>
<comment type="similarity">
    <text evidence="4 10">Belongs to the LeuD family. LeuD type 1 subfamily.</text>
</comment>
<organism evidence="12 13">
    <name type="scientific">Alsobacter ponti</name>
    <dbReference type="NCBI Taxonomy" id="2962936"/>
    <lineage>
        <taxon>Bacteria</taxon>
        <taxon>Pseudomonadati</taxon>
        <taxon>Pseudomonadota</taxon>
        <taxon>Alphaproteobacteria</taxon>
        <taxon>Hyphomicrobiales</taxon>
        <taxon>Alsobacteraceae</taxon>
        <taxon>Alsobacter</taxon>
    </lineage>
</organism>
<keyword evidence="8 10" id="KW-0456">Lyase</keyword>
<dbReference type="NCBIfam" id="TIGR00171">
    <property type="entry name" value="leuD"/>
    <property type="match status" value="1"/>
</dbReference>
<dbReference type="Gene3D" id="3.20.19.10">
    <property type="entry name" value="Aconitase, domain 4"/>
    <property type="match status" value="1"/>
</dbReference>
<evidence type="ECO:0000256" key="5">
    <source>
        <dbReference type="ARBA" id="ARBA00011271"/>
    </source>
</evidence>
<evidence type="ECO:0000256" key="9">
    <source>
        <dbReference type="ARBA" id="ARBA00023304"/>
    </source>
</evidence>
<name>A0ABT1LD94_9HYPH</name>
<reference evidence="12 13" key="1">
    <citation type="submission" date="2022-07" db="EMBL/GenBank/DDBJ databases">
        <authorList>
            <person name="Li W.-J."/>
            <person name="Deng Q.-Q."/>
        </authorList>
    </citation>
    <scope>NUCLEOTIDE SEQUENCE [LARGE SCALE GENOMIC DNA]</scope>
    <source>
        <strain evidence="12 13">SYSU M60028</strain>
    </source>
</reference>
<comment type="pathway">
    <text evidence="3 10">Amino-acid biosynthesis; L-leucine biosynthesis; L-leucine from 3-methyl-2-oxobutanoate: step 2/4.</text>
</comment>
<dbReference type="NCBIfam" id="NF002458">
    <property type="entry name" value="PRK01641.1"/>
    <property type="match status" value="1"/>
</dbReference>
<evidence type="ECO:0000256" key="10">
    <source>
        <dbReference type="HAMAP-Rule" id="MF_01031"/>
    </source>
</evidence>
<sequence length="203" mass="23147">MTPFVKMTALAAPIPGRNLDTDQIIPARFLKFDRSGGYGQFLFHDLRFTPEGQERPEFILNREPYRHAKVLVTEENFGCGSSREGAVYALCDHGVRGVIGPSFGDIFYNNALKNGLVPVRLPEDIVASLRETLMATPGAEVEIDLEARIVRLPDGSSHELEIDPFWRECIMKGLDEIELTWSYMEDIRRFEDAYLKDIPWINR</sequence>
<evidence type="ECO:0000256" key="8">
    <source>
        <dbReference type="ARBA" id="ARBA00023239"/>
    </source>
</evidence>
<dbReference type="CDD" id="cd01577">
    <property type="entry name" value="IPMI_Swivel"/>
    <property type="match status" value="1"/>
</dbReference>
<evidence type="ECO:0000256" key="1">
    <source>
        <dbReference type="ARBA" id="ARBA00000491"/>
    </source>
</evidence>
<keyword evidence="9 10" id="KW-0100">Branched-chain amino acid biosynthesis</keyword>
<dbReference type="EC" id="4.2.1.33" evidence="10"/>
<dbReference type="GO" id="GO:0003861">
    <property type="term" value="F:3-isopropylmalate dehydratase activity"/>
    <property type="evidence" value="ECO:0007669"/>
    <property type="project" value="UniProtKB-EC"/>
</dbReference>
<dbReference type="InterPro" id="IPR033940">
    <property type="entry name" value="IPMI_Swivel"/>
</dbReference>
<evidence type="ECO:0000313" key="12">
    <source>
        <dbReference type="EMBL" id="MCP8939464.1"/>
    </source>
</evidence>